<dbReference type="OrthoDB" id="9797508at2"/>
<dbReference type="PANTHER" id="PTHR33797">
    <property type="entry name" value="ORGANIC HYDROPEROXIDE RESISTANCE PROTEIN-LIKE"/>
    <property type="match status" value="1"/>
</dbReference>
<evidence type="ECO:0000313" key="3">
    <source>
        <dbReference type="EMBL" id="KGX87263.1"/>
    </source>
</evidence>
<dbReference type="Proteomes" id="UP000030403">
    <property type="component" value="Unassembled WGS sequence"/>
</dbReference>
<organism evidence="3 4">
    <name type="scientific">Pontibacillus marinus BH030004 = DSM 16465</name>
    <dbReference type="NCBI Taxonomy" id="1385511"/>
    <lineage>
        <taxon>Bacteria</taxon>
        <taxon>Bacillati</taxon>
        <taxon>Bacillota</taxon>
        <taxon>Bacilli</taxon>
        <taxon>Bacillales</taxon>
        <taxon>Bacillaceae</taxon>
        <taxon>Pontibacillus</taxon>
    </lineage>
</organism>
<sequence>MKPLYTAQATAEGGRDGKVSTSDNTLQENLTVPKEMGGSGGEGTNPEQLFASGYAACFDGALNLIADKAGEKIESKTTVDVHIGKEGDGFGLAATINVEVNGVDQAKADELVQKANDFCPYSKATKGNIEVSVNAKAV</sequence>
<dbReference type="InterPro" id="IPR003718">
    <property type="entry name" value="OsmC/Ohr_fam"/>
</dbReference>
<evidence type="ECO:0000256" key="2">
    <source>
        <dbReference type="SAM" id="MobiDB-lite"/>
    </source>
</evidence>
<proteinExistence type="inferred from homology"/>
<dbReference type="eggNOG" id="COG1764">
    <property type="taxonomic scope" value="Bacteria"/>
</dbReference>
<dbReference type="RefSeq" id="WP_027447859.1">
    <property type="nucleotide sequence ID" value="NZ_AVPF01000025.1"/>
</dbReference>
<name>A0A0A5G7W0_9BACI</name>
<comment type="similarity">
    <text evidence="1">Belongs to the OsmC/Ohr family.</text>
</comment>
<dbReference type="Pfam" id="PF02566">
    <property type="entry name" value="OsmC"/>
    <property type="match status" value="1"/>
</dbReference>
<evidence type="ECO:0000313" key="4">
    <source>
        <dbReference type="Proteomes" id="UP000030403"/>
    </source>
</evidence>
<dbReference type="PANTHER" id="PTHR33797:SF2">
    <property type="entry name" value="ORGANIC HYDROPEROXIDE RESISTANCE PROTEIN-LIKE"/>
    <property type="match status" value="1"/>
</dbReference>
<feature type="compositionally biased region" description="Polar residues" evidence="2">
    <location>
        <begin position="19"/>
        <end position="30"/>
    </location>
</feature>
<dbReference type="SUPFAM" id="SSF82784">
    <property type="entry name" value="OsmC-like"/>
    <property type="match status" value="1"/>
</dbReference>
<dbReference type="EMBL" id="AVPF01000025">
    <property type="protein sequence ID" value="KGX87263.1"/>
    <property type="molecule type" value="Genomic_DNA"/>
</dbReference>
<dbReference type="NCBIfam" id="TIGR03561">
    <property type="entry name" value="organ_hyd_perox"/>
    <property type="match status" value="1"/>
</dbReference>
<dbReference type="Gene3D" id="2.20.25.10">
    <property type="match status" value="1"/>
</dbReference>
<dbReference type="Gene3D" id="3.30.300.20">
    <property type="match status" value="1"/>
</dbReference>
<comment type="caution">
    <text evidence="3">The sequence shown here is derived from an EMBL/GenBank/DDBJ whole genome shotgun (WGS) entry which is preliminary data.</text>
</comment>
<reference evidence="3 4" key="1">
    <citation type="submission" date="2013-08" db="EMBL/GenBank/DDBJ databases">
        <authorList>
            <person name="Huang J."/>
            <person name="Wang G."/>
        </authorList>
    </citation>
    <scope>NUCLEOTIDE SEQUENCE [LARGE SCALE GENOMIC DNA]</scope>
    <source>
        <strain evidence="3 4">BH030004</strain>
    </source>
</reference>
<accession>A0A0A5G7W0</accession>
<protein>
    <submittedName>
        <fullName evidence="3">Organic hydroperoxide resistance protein</fullName>
    </submittedName>
</protein>
<dbReference type="InterPro" id="IPR036102">
    <property type="entry name" value="OsmC/Ohrsf"/>
</dbReference>
<evidence type="ECO:0000256" key="1">
    <source>
        <dbReference type="ARBA" id="ARBA00007378"/>
    </source>
</evidence>
<dbReference type="STRING" id="1385511.GCA_000425225_00373"/>
<dbReference type="GO" id="GO:0006979">
    <property type="term" value="P:response to oxidative stress"/>
    <property type="evidence" value="ECO:0007669"/>
    <property type="project" value="InterPro"/>
</dbReference>
<keyword evidence="4" id="KW-1185">Reference proteome</keyword>
<feature type="region of interest" description="Disordered" evidence="2">
    <location>
        <begin position="9"/>
        <end position="45"/>
    </location>
</feature>
<dbReference type="InterPro" id="IPR015946">
    <property type="entry name" value="KH_dom-like_a/b"/>
</dbReference>
<dbReference type="InterPro" id="IPR019953">
    <property type="entry name" value="OHR"/>
</dbReference>
<dbReference type="AlphaFoldDB" id="A0A0A5G7W0"/>
<gene>
    <name evidence="3" type="ORF">N783_10035</name>
</gene>